<organism evidence="1 2">
    <name type="scientific">Oxalobacter formigenes OXCC13</name>
    <dbReference type="NCBI Taxonomy" id="556269"/>
    <lineage>
        <taxon>Bacteria</taxon>
        <taxon>Pseudomonadati</taxon>
        <taxon>Pseudomonadota</taxon>
        <taxon>Betaproteobacteria</taxon>
        <taxon>Burkholderiales</taxon>
        <taxon>Oxalobacteraceae</taxon>
        <taxon>Oxalobacter</taxon>
    </lineage>
</organism>
<dbReference type="PANTHER" id="PTHR13754:SF18">
    <property type="entry name" value="7,8-DIHYDROPTERIN-6-METHYL-4-(BETA-D-RIBOFURANOSYL)-AMINOBENZENE-5'-PHOSPHATE SYNTHASE"/>
    <property type="match status" value="1"/>
</dbReference>
<dbReference type="SUPFAM" id="SSF56281">
    <property type="entry name" value="Metallo-hydrolase/oxidoreductase"/>
    <property type="match status" value="1"/>
</dbReference>
<dbReference type="EMBL" id="GG658170">
    <property type="protein sequence ID" value="EEO30010.1"/>
    <property type="molecule type" value="Genomic_DNA"/>
</dbReference>
<dbReference type="GO" id="GO:0016740">
    <property type="term" value="F:transferase activity"/>
    <property type="evidence" value="ECO:0007669"/>
    <property type="project" value="TreeGrafter"/>
</dbReference>
<proteinExistence type="predicted"/>
<protein>
    <submittedName>
        <fullName evidence="1">Metallo-beta-lactamase domain protein</fullName>
    </submittedName>
</protein>
<dbReference type="CDD" id="cd07713">
    <property type="entry name" value="DHPS-like_MBL-fold"/>
    <property type="match status" value="1"/>
</dbReference>
<gene>
    <name evidence="1" type="ORF">OFBG_01038</name>
</gene>
<evidence type="ECO:0000313" key="2">
    <source>
        <dbReference type="Proteomes" id="UP000005089"/>
    </source>
</evidence>
<reference evidence="1 2" key="1">
    <citation type="submission" date="2009-02" db="EMBL/GenBank/DDBJ databases">
        <title>The Genome Sequence of Oxalobacter formigenes OXCC13.</title>
        <authorList>
            <consortium name="The Broad Institute Genome Sequencing Platform"/>
            <person name="Ward D."/>
            <person name="Young S.K."/>
            <person name="Kodira C.D."/>
            <person name="Zeng Q."/>
            <person name="Koehrsen M."/>
            <person name="Alvarado L."/>
            <person name="Berlin A."/>
            <person name="Borenstein D."/>
            <person name="Chen Z."/>
            <person name="Engels R."/>
            <person name="Freedman E."/>
            <person name="Gellesch M."/>
            <person name="Goldberg J."/>
            <person name="Griggs A."/>
            <person name="Gujja S."/>
            <person name="Heiman D."/>
            <person name="Hepburn T."/>
            <person name="Howarth C."/>
            <person name="Jen D."/>
            <person name="Larson L."/>
            <person name="Lewis B."/>
            <person name="Mehta T."/>
            <person name="Park D."/>
            <person name="Pearson M."/>
            <person name="Roberts A."/>
            <person name="Saif S."/>
            <person name="Shea T."/>
            <person name="Shenoy N."/>
            <person name="Sisk P."/>
            <person name="Stolte C."/>
            <person name="Sykes S."/>
            <person name="Walk T."/>
            <person name="White J."/>
            <person name="Yandava C."/>
            <person name="Allison M.J."/>
            <person name="Lander E."/>
            <person name="Nusbaum C."/>
            <person name="Galagan J."/>
            <person name="Birren B."/>
        </authorList>
    </citation>
    <scope>NUCLEOTIDE SEQUENCE [LARGE SCALE GENOMIC DNA]</scope>
    <source>
        <strain evidence="1 2">OXCC13</strain>
    </source>
</reference>
<dbReference type="PANTHER" id="PTHR13754">
    <property type="entry name" value="METALLO-BETA-LACTAMASE SUPERFAMILY PROTEIN"/>
    <property type="match status" value="1"/>
</dbReference>
<evidence type="ECO:0000313" key="1">
    <source>
        <dbReference type="EMBL" id="EEO30010.1"/>
    </source>
</evidence>
<dbReference type="Gene3D" id="3.60.15.10">
    <property type="entry name" value="Ribonuclease Z/Hydroxyacylglutathione hydrolase-like"/>
    <property type="match status" value="1"/>
</dbReference>
<sequence length="317" mass="34559">MSNVTTEHQCGCGHHAASSITLLVDNKAGDGLECVHGFAAWIKIRDRRILFDTGQKDVILKNAERLGINLADAEVLVMSHGHDDHTDNLADFYAINPTAPMYCGQNIEADRFCCRPGEQSLNWSPPASAKQVFANLPPEQKHILTAPHYFLPGVAATGPVPRLTTFEDVGDALFLDAAGTKPDPVSDDMSMWFETDKGLVILLGCCHSGIVNTVNYIRKVSGVEKVSGIVGGMHLIRANEERMKNTLEAMKSWNLDWLIPCHCTGDKAMQQMKDYLGDKVTFGCTGTVIELGQLPEKQEGDFSMCKKHAHACGCGCA</sequence>
<dbReference type="InterPro" id="IPR036866">
    <property type="entry name" value="RibonucZ/Hydroxyglut_hydro"/>
</dbReference>
<dbReference type="GeneID" id="77134995"/>
<dbReference type="InterPro" id="IPR041712">
    <property type="entry name" value="DHPS-like_MBL-fold"/>
</dbReference>
<accession>C3X9Y4</accession>
<dbReference type="AlphaFoldDB" id="C3X9Y4"/>
<name>C3X9Y4_OXAFO</name>
<keyword evidence="2" id="KW-1185">Reference proteome</keyword>
<dbReference type="eggNOG" id="COG1237">
    <property type="taxonomic scope" value="Bacteria"/>
</dbReference>
<dbReference type="OrthoDB" id="9784009at2"/>
<dbReference type="InterPro" id="IPR052926">
    <property type="entry name" value="Metallo-beta-lactamase_dom"/>
</dbReference>
<dbReference type="RefSeq" id="WP_005880859.1">
    <property type="nucleotide sequence ID" value="NZ_CP019430.1"/>
</dbReference>
<dbReference type="STRING" id="847.BRW83_1108"/>
<dbReference type="HOGENOM" id="CLU_036012_0_0_4"/>
<dbReference type="Proteomes" id="UP000005089">
    <property type="component" value="Unassembled WGS sequence"/>
</dbReference>